<feature type="region of interest" description="Disordered" evidence="1">
    <location>
        <begin position="510"/>
        <end position="556"/>
    </location>
</feature>
<dbReference type="GeneID" id="9619729"/>
<dbReference type="Proteomes" id="UP000001058">
    <property type="component" value="Unassembled WGS sequence"/>
</dbReference>
<feature type="compositionally biased region" description="Polar residues" evidence="1">
    <location>
        <begin position="48"/>
        <end position="58"/>
    </location>
</feature>
<dbReference type="InParanoid" id="D8TVH4"/>
<organism evidence="3">
    <name type="scientific">Volvox carteri f. nagariensis</name>
    <dbReference type="NCBI Taxonomy" id="3068"/>
    <lineage>
        <taxon>Eukaryota</taxon>
        <taxon>Viridiplantae</taxon>
        <taxon>Chlorophyta</taxon>
        <taxon>core chlorophytes</taxon>
        <taxon>Chlorophyceae</taxon>
        <taxon>CS clade</taxon>
        <taxon>Chlamydomonadales</taxon>
        <taxon>Volvocaceae</taxon>
        <taxon>Volvox</taxon>
    </lineage>
</organism>
<gene>
    <name evidence="2" type="ORF">VOLCADRAFT_117504</name>
</gene>
<sequence>MSRAFISDLVGGSWLPSAKSQALFLPFPALGQSMPPKRPYQTPPSALPRSQHQAQSQLPPRPHRQLNNSVQQAAQAARRRRGPSGPGADGNRSSGSGEFQSDGGVCGRPGSGDAAAVRPGYERLVTPRRQDRTDSRRRSNSRGRGDGGANAVRSRSDDGADGDLVDNMYNTYDTHVDGNGDSSVDGSGGGGGDGGDGPLQGSLAEELQELERMYGAADRTRSSYRSRQRWLDRRAAEREVVYGPRHRDADVRLLALRRHLAAAGKLRRRGRFAPNDSLPRASTWHKLPPATQRSILDERASELQREVGLQPQVARRMYVAAPGLLCDISYGVAARLRALAARLGCSVEGAAAAIASRPLLAQLRVDQLEATAAEISTWVGWSPGGGGGGDGGGGGVLPLSLAMQRLAQEPSLAAEGSMALISSGAQLASSVTLLQRLLGLSPPAAAAMVIVQPALALLPPAELAAAVDFLAANVPPPTGAHSPGLVPPPMTFSAAVSSPATAVTARRVGATAAAAADQHRPPDGLSQGQGRPGGKQRRLLSIPPPQPPPSQQQQQQLPPLHVQLLVQRYPDILLLEPSRAASALGVLARILRDAAAETAAAAVAATVPGSDRAAELVRVEPRLLLCQLIPPIRQSDDGGREDGSGVMVRDRRITILSLVKAIEEAHRKRRVDAASLALDSADWPRPLVRLPYEYDAGTVAPADGGLASVSVLDDELGAPRPEVVGGNAAATAGGEAALLAAAAVAGVGTIPVDLGLREAELLRIILPGLLMPLGQEPPALQASGAAPYDRPYGTSLAVEGSGWNLDVARSWLWREVIAAEPGLLLLPPAQLAATTTTLCAWLAVPLDALSYYLFPCGPSILGPTASVRQLEPRGRGASPASTSEAVAVIATGTEAAKFASPHGPLRSRRSHAALLTRRQDTLQRAGYLVWDWLGGAAAATAADVAEVLRALPSLMYDSVAMHTCARVLHALVDECDGITDAGGSGDGDADTSMPGDMVVQAPAAAAFEITGFGLPAWVLVSPPSDEADPWVGADLGSGAAEGRQAQDPTIPPPPMPAAAAALLLQFPSELLSGGVLQLLLDATPTADTADTAPAADVAVEALAAPELNDGPCCGAAQEVGGGDSAHFAVGRESSGGTLVHGKGRRGSRLYQAVRGISELLGVGRLAAAALVLATQGSAALLVEGLSSTAIASVKRVISAVRRGDAWRRELRRYLYGNTSSYGSGALGISEQAQQGGNESLKAVSASAWELLCLLREWRRASRLEALVAAGWGVAAVGLEGAVSFATVLQLPDDEWGSLAQHLQLAAKAHPDE</sequence>
<name>D8TVH4_VOLCA</name>
<evidence type="ECO:0000313" key="2">
    <source>
        <dbReference type="EMBL" id="EFJ48578.1"/>
    </source>
</evidence>
<keyword evidence="3" id="KW-1185">Reference proteome</keyword>
<evidence type="ECO:0000313" key="3">
    <source>
        <dbReference type="Proteomes" id="UP000001058"/>
    </source>
</evidence>
<evidence type="ECO:0000256" key="1">
    <source>
        <dbReference type="SAM" id="MobiDB-lite"/>
    </source>
</evidence>
<dbReference type="KEGG" id="vcn:VOLCADRAFT_117504"/>
<proteinExistence type="predicted"/>
<dbReference type="RefSeq" id="XP_002950377.1">
    <property type="nucleotide sequence ID" value="XM_002950331.1"/>
</dbReference>
<feature type="compositionally biased region" description="Pro residues" evidence="1">
    <location>
        <begin position="36"/>
        <end position="46"/>
    </location>
</feature>
<dbReference type="EMBL" id="GL378339">
    <property type="protein sequence ID" value="EFJ48578.1"/>
    <property type="molecule type" value="Genomic_DNA"/>
</dbReference>
<protein>
    <submittedName>
        <fullName evidence="2">Uncharacterized protein</fullName>
    </submittedName>
</protein>
<feature type="compositionally biased region" description="Gly residues" evidence="1">
    <location>
        <begin position="186"/>
        <end position="198"/>
    </location>
</feature>
<dbReference type="OrthoDB" id="547563at2759"/>
<feature type="compositionally biased region" description="Basic and acidic residues" evidence="1">
    <location>
        <begin position="128"/>
        <end position="137"/>
    </location>
</feature>
<feature type="region of interest" description="Disordered" evidence="1">
    <location>
        <begin position="34"/>
        <end position="201"/>
    </location>
</feature>
<accession>D8TVH4</accession>
<reference evidence="2 3" key="1">
    <citation type="journal article" date="2010" name="Science">
        <title>Genomic analysis of organismal complexity in the multicellular green alga Volvox carteri.</title>
        <authorList>
            <person name="Prochnik S.E."/>
            <person name="Umen J."/>
            <person name="Nedelcu A.M."/>
            <person name="Hallmann A."/>
            <person name="Miller S.M."/>
            <person name="Nishii I."/>
            <person name="Ferris P."/>
            <person name="Kuo A."/>
            <person name="Mitros T."/>
            <person name="Fritz-Laylin L.K."/>
            <person name="Hellsten U."/>
            <person name="Chapman J."/>
            <person name="Simakov O."/>
            <person name="Rensing S.A."/>
            <person name="Terry A."/>
            <person name="Pangilinan J."/>
            <person name="Kapitonov V."/>
            <person name="Jurka J."/>
            <person name="Salamov A."/>
            <person name="Shapiro H."/>
            <person name="Schmutz J."/>
            <person name="Grimwood J."/>
            <person name="Lindquist E."/>
            <person name="Lucas S."/>
            <person name="Grigoriev I.V."/>
            <person name="Schmitt R."/>
            <person name="Kirk D."/>
            <person name="Rokhsar D.S."/>
        </authorList>
    </citation>
    <scope>NUCLEOTIDE SEQUENCE [LARGE SCALE GENOMIC DNA]</scope>
    <source>
        <strain evidence="3">f. Nagariensis / Eve</strain>
    </source>
</reference>